<sequence>MFTEKVCRKITGLSSSIWTGWKAYDNSDIWSRLVTWKLPLFQLVVQLPRAPLGFRVETASIMHLLGDPIDSVMSMLLTLAICQSRVEEAKKTCSVSGLDPSYTEYHRTWKALAIIMVSYDECGRPEKAADVCENYLDMRRHADFEDNFRTIYDEAANSLAADRTTKILPVFFAELIFIGGWLIALIKAASSEPGPGNWPNVESHSVAMSAMYLWVTSAVVIGSVIGASQTEGSMPRLLHRFEHDMATAQGEEARRPSAGGREETEWCLAGPERALHGGVYSWRPLKWREVPRQFGVDTKELCGYAATGLVPVSACYITAVLLSYFTPPKGVSCRHVAESFILGLWMISFCVEFIAERWLKKRHLFAVVFSKDVLFATSNVVVIFMVQSGLLNRCSCWSMFGLTGVNLPQHPDVTPILMHFVKRIAPWITFMAIFFQFLFCGMVLWKYSDAIRVFVQRDDGISNLGWDRVKREDKKPEQREAMTPFALLYRSR</sequence>
<reference evidence="2" key="1">
    <citation type="journal article" date="2020" name="Stud. Mycol.">
        <title>101 Dothideomycetes genomes: a test case for predicting lifestyles and emergence of pathogens.</title>
        <authorList>
            <person name="Haridas S."/>
            <person name="Albert R."/>
            <person name="Binder M."/>
            <person name="Bloem J."/>
            <person name="Labutti K."/>
            <person name="Salamov A."/>
            <person name="Andreopoulos B."/>
            <person name="Baker S."/>
            <person name="Barry K."/>
            <person name="Bills G."/>
            <person name="Bluhm B."/>
            <person name="Cannon C."/>
            <person name="Castanera R."/>
            <person name="Culley D."/>
            <person name="Daum C."/>
            <person name="Ezra D."/>
            <person name="Gonzalez J."/>
            <person name="Henrissat B."/>
            <person name="Kuo A."/>
            <person name="Liang C."/>
            <person name="Lipzen A."/>
            <person name="Lutzoni F."/>
            <person name="Magnuson J."/>
            <person name="Mondo S."/>
            <person name="Nolan M."/>
            <person name="Ohm R."/>
            <person name="Pangilinan J."/>
            <person name="Park H.-J."/>
            <person name="Ramirez L."/>
            <person name="Alfaro M."/>
            <person name="Sun H."/>
            <person name="Tritt A."/>
            <person name="Yoshinaga Y."/>
            <person name="Zwiers L.-H."/>
            <person name="Turgeon B."/>
            <person name="Goodwin S."/>
            <person name="Spatafora J."/>
            <person name="Crous P."/>
            <person name="Grigoriev I."/>
        </authorList>
    </citation>
    <scope>NUCLEOTIDE SEQUENCE</scope>
    <source>
        <strain evidence="2">CBS 123094</strain>
    </source>
</reference>
<organism evidence="2 3">
    <name type="scientific">Amniculicola lignicola CBS 123094</name>
    <dbReference type="NCBI Taxonomy" id="1392246"/>
    <lineage>
        <taxon>Eukaryota</taxon>
        <taxon>Fungi</taxon>
        <taxon>Dikarya</taxon>
        <taxon>Ascomycota</taxon>
        <taxon>Pezizomycotina</taxon>
        <taxon>Dothideomycetes</taxon>
        <taxon>Pleosporomycetidae</taxon>
        <taxon>Pleosporales</taxon>
        <taxon>Amniculicolaceae</taxon>
        <taxon>Amniculicola</taxon>
    </lineage>
</organism>
<keyword evidence="3" id="KW-1185">Reference proteome</keyword>
<evidence type="ECO:0000313" key="3">
    <source>
        <dbReference type="Proteomes" id="UP000799779"/>
    </source>
</evidence>
<feature type="transmembrane region" description="Helical" evidence="1">
    <location>
        <begin position="301"/>
        <end position="325"/>
    </location>
</feature>
<proteinExistence type="predicted"/>
<keyword evidence="1" id="KW-1133">Transmembrane helix</keyword>
<dbReference type="OrthoDB" id="3010248at2759"/>
<gene>
    <name evidence="2" type="ORF">P154DRAFT_560345</name>
</gene>
<accession>A0A6A5X0L1</accession>
<dbReference type="AlphaFoldDB" id="A0A6A5X0L1"/>
<evidence type="ECO:0000313" key="2">
    <source>
        <dbReference type="EMBL" id="KAF2004955.1"/>
    </source>
</evidence>
<keyword evidence="1" id="KW-0812">Transmembrane</keyword>
<name>A0A6A5X0L1_9PLEO</name>
<feature type="transmembrane region" description="Helical" evidence="1">
    <location>
        <begin position="364"/>
        <end position="386"/>
    </location>
</feature>
<protein>
    <submittedName>
        <fullName evidence="2">Uncharacterized protein</fullName>
    </submittedName>
</protein>
<feature type="transmembrane region" description="Helical" evidence="1">
    <location>
        <begin position="337"/>
        <end position="355"/>
    </location>
</feature>
<dbReference type="EMBL" id="ML977565">
    <property type="protein sequence ID" value="KAF2004955.1"/>
    <property type="molecule type" value="Genomic_DNA"/>
</dbReference>
<evidence type="ECO:0000256" key="1">
    <source>
        <dbReference type="SAM" id="Phobius"/>
    </source>
</evidence>
<feature type="transmembrane region" description="Helical" evidence="1">
    <location>
        <begin position="167"/>
        <end position="186"/>
    </location>
</feature>
<keyword evidence="1" id="KW-0472">Membrane</keyword>
<dbReference type="Proteomes" id="UP000799779">
    <property type="component" value="Unassembled WGS sequence"/>
</dbReference>
<feature type="transmembrane region" description="Helical" evidence="1">
    <location>
        <begin position="424"/>
        <end position="445"/>
    </location>
</feature>
<feature type="transmembrane region" description="Helical" evidence="1">
    <location>
        <begin position="206"/>
        <end position="227"/>
    </location>
</feature>